<evidence type="ECO:0000313" key="3">
    <source>
        <dbReference type="Proteomes" id="UP000027195"/>
    </source>
</evidence>
<sequence length="233" mass="25031">MAPKKSDKKKAPAVIAATAAAEPAGSSSGSGHSGSTSSGSQARVLLGERRLRSGGAASPPLPLPSRVTQRFLKDFRLADCSVADEDAPSEPESLWETETQPDPEPTRKNVSLAIPVRPIKPKPSSRPRPPVSKQEMDNLADEVDNTLGIHPQPAPSPPSTSRAGSLWVEEVIEYTKQPPPPLASGKQDFKGKGREVDPLRWANSIPDKPRASSSKKGLHSPSFSWWEKEKRGK</sequence>
<name>A0A067M203_BOTB1</name>
<keyword evidence="3" id="KW-1185">Reference proteome</keyword>
<feature type="region of interest" description="Disordered" evidence="1">
    <location>
        <begin position="82"/>
        <end position="233"/>
    </location>
</feature>
<dbReference type="EMBL" id="KL198177">
    <property type="protein sequence ID" value="KDQ05867.1"/>
    <property type="molecule type" value="Genomic_DNA"/>
</dbReference>
<dbReference type="AlphaFoldDB" id="A0A067M203"/>
<gene>
    <name evidence="2" type="ORF">BOTBODRAFT_288151</name>
</gene>
<reference evidence="3" key="1">
    <citation type="journal article" date="2014" name="Proc. Natl. Acad. Sci. U.S.A.">
        <title>Extensive sampling of basidiomycete genomes demonstrates inadequacy of the white-rot/brown-rot paradigm for wood decay fungi.</title>
        <authorList>
            <person name="Riley R."/>
            <person name="Salamov A.A."/>
            <person name="Brown D.W."/>
            <person name="Nagy L.G."/>
            <person name="Floudas D."/>
            <person name="Held B.W."/>
            <person name="Levasseur A."/>
            <person name="Lombard V."/>
            <person name="Morin E."/>
            <person name="Otillar R."/>
            <person name="Lindquist E.A."/>
            <person name="Sun H."/>
            <person name="LaButti K.M."/>
            <person name="Schmutz J."/>
            <person name="Jabbour D."/>
            <person name="Luo H."/>
            <person name="Baker S.E."/>
            <person name="Pisabarro A.G."/>
            <person name="Walton J.D."/>
            <person name="Blanchette R.A."/>
            <person name="Henrissat B."/>
            <person name="Martin F."/>
            <person name="Cullen D."/>
            <person name="Hibbett D.S."/>
            <person name="Grigoriev I.V."/>
        </authorList>
    </citation>
    <scope>NUCLEOTIDE SEQUENCE [LARGE SCALE GENOMIC DNA]</scope>
    <source>
        <strain evidence="3">FD-172 SS1</strain>
    </source>
</reference>
<accession>A0A067M203</accession>
<feature type="region of interest" description="Disordered" evidence="1">
    <location>
        <begin position="1"/>
        <end position="66"/>
    </location>
</feature>
<feature type="compositionally biased region" description="Low complexity" evidence="1">
    <location>
        <begin position="12"/>
        <end position="42"/>
    </location>
</feature>
<dbReference type="Proteomes" id="UP000027195">
    <property type="component" value="Unassembled WGS sequence"/>
</dbReference>
<organism evidence="2 3">
    <name type="scientific">Botryobasidium botryosum (strain FD-172 SS1)</name>
    <dbReference type="NCBI Taxonomy" id="930990"/>
    <lineage>
        <taxon>Eukaryota</taxon>
        <taxon>Fungi</taxon>
        <taxon>Dikarya</taxon>
        <taxon>Basidiomycota</taxon>
        <taxon>Agaricomycotina</taxon>
        <taxon>Agaricomycetes</taxon>
        <taxon>Cantharellales</taxon>
        <taxon>Botryobasidiaceae</taxon>
        <taxon>Botryobasidium</taxon>
    </lineage>
</organism>
<protein>
    <submittedName>
        <fullName evidence="2">Uncharacterized protein</fullName>
    </submittedName>
</protein>
<feature type="compositionally biased region" description="Basic and acidic residues" evidence="1">
    <location>
        <begin position="187"/>
        <end position="198"/>
    </location>
</feature>
<feature type="compositionally biased region" description="Acidic residues" evidence="1">
    <location>
        <begin position="82"/>
        <end position="101"/>
    </location>
</feature>
<evidence type="ECO:0000256" key="1">
    <source>
        <dbReference type="SAM" id="MobiDB-lite"/>
    </source>
</evidence>
<dbReference type="InParanoid" id="A0A067M203"/>
<evidence type="ECO:0000313" key="2">
    <source>
        <dbReference type="EMBL" id="KDQ05867.1"/>
    </source>
</evidence>
<proteinExistence type="predicted"/>
<dbReference type="HOGENOM" id="CLU_1189741_0_0_1"/>